<comment type="similarity">
    <text evidence="8 9">Belongs to the TRAP transporter small permease family.</text>
</comment>
<evidence type="ECO:0000259" key="10">
    <source>
        <dbReference type="Pfam" id="PF04290"/>
    </source>
</evidence>
<evidence type="ECO:0000256" key="9">
    <source>
        <dbReference type="RuleBase" id="RU369079"/>
    </source>
</evidence>
<gene>
    <name evidence="11" type="ORF">EV148_10429</name>
</gene>
<reference evidence="11 12" key="1">
    <citation type="journal article" date="2015" name="Stand. Genomic Sci.">
        <title>Genomic Encyclopedia of Bacterial and Archaeal Type Strains, Phase III: the genomes of soil and plant-associated and newly described type strains.</title>
        <authorList>
            <person name="Whitman W.B."/>
            <person name="Woyke T."/>
            <person name="Klenk H.P."/>
            <person name="Zhou Y."/>
            <person name="Lilburn T.G."/>
            <person name="Beck B.J."/>
            <person name="De Vos P."/>
            <person name="Vandamme P."/>
            <person name="Eisen J.A."/>
            <person name="Garrity G."/>
            <person name="Hugenholtz P."/>
            <person name="Kyrpides N.C."/>
        </authorList>
    </citation>
    <scope>NUCLEOTIDE SEQUENCE [LARGE SCALE GENOMIC DNA]</scope>
    <source>
        <strain evidence="11 12">A3</strain>
    </source>
</reference>
<feature type="domain" description="Tripartite ATP-independent periplasmic transporters DctQ component" evidence="10">
    <location>
        <begin position="27"/>
        <end position="151"/>
    </location>
</feature>
<dbReference type="PANTHER" id="PTHR35011:SF2">
    <property type="entry name" value="2,3-DIKETO-L-GULONATE TRAP TRANSPORTER SMALL PERMEASE PROTEIN YIAM"/>
    <property type="match status" value="1"/>
</dbReference>
<evidence type="ECO:0000256" key="4">
    <source>
        <dbReference type="ARBA" id="ARBA00022519"/>
    </source>
</evidence>
<dbReference type="AlphaFoldDB" id="A0A4R2IB65"/>
<evidence type="ECO:0000313" key="12">
    <source>
        <dbReference type="Proteomes" id="UP000294862"/>
    </source>
</evidence>
<feature type="transmembrane region" description="Helical" evidence="9">
    <location>
        <begin position="89"/>
        <end position="110"/>
    </location>
</feature>
<dbReference type="OrthoDB" id="5567560at2"/>
<evidence type="ECO:0000313" key="11">
    <source>
        <dbReference type="EMBL" id="TCO40668.1"/>
    </source>
</evidence>
<dbReference type="GO" id="GO:0015740">
    <property type="term" value="P:C4-dicarboxylate transport"/>
    <property type="evidence" value="ECO:0007669"/>
    <property type="project" value="TreeGrafter"/>
</dbReference>
<dbReference type="GO" id="GO:0005886">
    <property type="term" value="C:plasma membrane"/>
    <property type="evidence" value="ECO:0007669"/>
    <property type="project" value="UniProtKB-SubCell"/>
</dbReference>
<evidence type="ECO:0000256" key="1">
    <source>
        <dbReference type="ARBA" id="ARBA00004429"/>
    </source>
</evidence>
<keyword evidence="3" id="KW-1003">Cell membrane</keyword>
<dbReference type="EMBL" id="SLWQ01000004">
    <property type="protein sequence ID" value="TCO40668.1"/>
    <property type="molecule type" value="Genomic_DNA"/>
</dbReference>
<evidence type="ECO:0000256" key="7">
    <source>
        <dbReference type="ARBA" id="ARBA00023136"/>
    </source>
</evidence>
<protein>
    <recommendedName>
        <fullName evidence="9">TRAP transporter small permease protein</fullName>
    </recommendedName>
</protein>
<keyword evidence="7 9" id="KW-0472">Membrane</keyword>
<dbReference type="GO" id="GO:0022857">
    <property type="term" value="F:transmembrane transporter activity"/>
    <property type="evidence" value="ECO:0007669"/>
    <property type="project" value="UniProtKB-UniRule"/>
</dbReference>
<keyword evidence="12" id="KW-1185">Reference proteome</keyword>
<dbReference type="Pfam" id="PF04290">
    <property type="entry name" value="DctQ"/>
    <property type="match status" value="1"/>
</dbReference>
<comment type="caution">
    <text evidence="11">The sequence shown here is derived from an EMBL/GenBank/DDBJ whole genome shotgun (WGS) entry which is preliminary data.</text>
</comment>
<comment type="function">
    <text evidence="9">Part of the tripartite ATP-independent periplasmic (TRAP) transport system.</text>
</comment>
<comment type="subcellular location">
    <subcellularLocation>
        <location evidence="1 9">Cell inner membrane</location>
        <topology evidence="1 9">Multi-pass membrane protein</topology>
    </subcellularLocation>
</comment>
<evidence type="ECO:0000256" key="3">
    <source>
        <dbReference type="ARBA" id="ARBA00022475"/>
    </source>
</evidence>
<accession>A0A4R2IB65</accession>
<dbReference type="RefSeq" id="WP_131996771.1">
    <property type="nucleotide sequence ID" value="NZ_SLWQ01000004.1"/>
</dbReference>
<dbReference type="PANTHER" id="PTHR35011">
    <property type="entry name" value="2,3-DIKETO-L-GULONATE TRAP TRANSPORTER SMALL PERMEASE PROTEIN YIAM"/>
    <property type="match status" value="1"/>
</dbReference>
<feature type="transmembrane region" description="Helical" evidence="9">
    <location>
        <begin position="50"/>
        <end position="68"/>
    </location>
</feature>
<feature type="transmembrane region" description="Helical" evidence="9">
    <location>
        <begin position="130"/>
        <end position="148"/>
    </location>
</feature>
<evidence type="ECO:0000256" key="8">
    <source>
        <dbReference type="ARBA" id="ARBA00038436"/>
    </source>
</evidence>
<keyword evidence="2 9" id="KW-0813">Transport</keyword>
<keyword evidence="6 9" id="KW-1133">Transmembrane helix</keyword>
<feature type="transmembrane region" description="Helical" evidence="9">
    <location>
        <begin position="18"/>
        <end position="38"/>
    </location>
</feature>
<keyword evidence="4 9" id="KW-0997">Cell inner membrane</keyword>
<dbReference type="InterPro" id="IPR055348">
    <property type="entry name" value="DctQ"/>
</dbReference>
<sequence>MTGHCATLVRWIERIETGLVAVLVLAMVVLAGAQILLRNLFESGLSWADPLLRAMVLWAAMLGALAAARDDKHIGLDLVTHFVHGRTRRVLRVATLLFAAAMSAAMAWYGVGLVRLDVDSGAATAGIPNWVIEAIVPVGFGLLALRLAMRAFLPPRSDAPALAPELP</sequence>
<evidence type="ECO:0000256" key="2">
    <source>
        <dbReference type="ARBA" id="ARBA00022448"/>
    </source>
</evidence>
<dbReference type="Proteomes" id="UP000294862">
    <property type="component" value="Unassembled WGS sequence"/>
</dbReference>
<evidence type="ECO:0000256" key="6">
    <source>
        <dbReference type="ARBA" id="ARBA00022989"/>
    </source>
</evidence>
<comment type="subunit">
    <text evidence="9">The complex comprises the extracytoplasmic solute receptor protein and the two transmembrane proteins.</text>
</comment>
<dbReference type="InterPro" id="IPR007387">
    <property type="entry name" value="TRAP_DctQ"/>
</dbReference>
<proteinExistence type="inferred from homology"/>
<keyword evidence="5 9" id="KW-0812">Transmembrane</keyword>
<name>A0A4R2IB65_9GAMM</name>
<evidence type="ECO:0000256" key="5">
    <source>
        <dbReference type="ARBA" id="ARBA00022692"/>
    </source>
</evidence>
<organism evidence="11 12">
    <name type="scientific">Dokdonella fugitiva</name>
    <dbReference type="NCBI Taxonomy" id="328517"/>
    <lineage>
        <taxon>Bacteria</taxon>
        <taxon>Pseudomonadati</taxon>
        <taxon>Pseudomonadota</taxon>
        <taxon>Gammaproteobacteria</taxon>
        <taxon>Lysobacterales</taxon>
        <taxon>Rhodanobacteraceae</taxon>
        <taxon>Dokdonella</taxon>
    </lineage>
</organism>